<accession>A0A5J5D014</accession>
<evidence type="ECO:0000313" key="2">
    <source>
        <dbReference type="Proteomes" id="UP000327493"/>
    </source>
</evidence>
<keyword evidence="2" id="KW-1185">Reference proteome</keyword>
<sequence length="161" mass="17838">MAGVEEKCRVMALVIGKICHLGYEVFAVSPSEPWPRSTPEEGPQLFHPVLSERSRVLVLARRGRQAEEVKGEQIASWLSQELVINILFSDPSVPGQQGDQFLQDFSFIVMSSLLSGACCLAPLTALNHINRLREKHLHSTKALLSCGGYVECIIVHIRTES</sequence>
<gene>
    <name evidence="1" type="ORF">FQN60_001312</name>
</gene>
<reference evidence="1 2" key="1">
    <citation type="submission" date="2019-08" db="EMBL/GenBank/DDBJ databases">
        <title>A chromosome-level genome assembly, high-density linkage maps, and genome scans reveal the genomic architecture of hybrid incompatibilities underlying speciation via character displacement in darters (Percidae: Etheostominae).</title>
        <authorList>
            <person name="Moran R.L."/>
            <person name="Catchen J.M."/>
            <person name="Fuller R.C."/>
        </authorList>
    </citation>
    <scope>NUCLEOTIDE SEQUENCE [LARGE SCALE GENOMIC DNA]</scope>
    <source>
        <strain evidence="1">EspeVRDwgs_2016</strain>
        <tissue evidence="1">Muscle</tissue>
    </source>
</reference>
<dbReference type="AlphaFoldDB" id="A0A5J5D014"/>
<evidence type="ECO:0000313" key="1">
    <source>
        <dbReference type="EMBL" id="KAA8588118.1"/>
    </source>
</evidence>
<name>A0A5J5D014_9PERO</name>
<organism evidence="1 2">
    <name type="scientific">Etheostoma spectabile</name>
    <name type="common">orangethroat darter</name>
    <dbReference type="NCBI Taxonomy" id="54343"/>
    <lineage>
        <taxon>Eukaryota</taxon>
        <taxon>Metazoa</taxon>
        <taxon>Chordata</taxon>
        <taxon>Craniata</taxon>
        <taxon>Vertebrata</taxon>
        <taxon>Euteleostomi</taxon>
        <taxon>Actinopterygii</taxon>
        <taxon>Neopterygii</taxon>
        <taxon>Teleostei</taxon>
        <taxon>Neoteleostei</taxon>
        <taxon>Acanthomorphata</taxon>
        <taxon>Eupercaria</taxon>
        <taxon>Perciformes</taxon>
        <taxon>Percoidei</taxon>
        <taxon>Percidae</taxon>
        <taxon>Etheostomatinae</taxon>
        <taxon>Etheostoma</taxon>
    </lineage>
</organism>
<proteinExistence type="predicted"/>
<dbReference type="EMBL" id="VOFY01000011">
    <property type="protein sequence ID" value="KAA8588118.1"/>
    <property type="molecule type" value="Genomic_DNA"/>
</dbReference>
<dbReference type="Proteomes" id="UP000327493">
    <property type="component" value="Chromosome 11"/>
</dbReference>
<comment type="caution">
    <text evidence="1">The sequence shown here is derived from an EMBL/GenBank/DDBJ whole genome shotgun (WGS) entry which is preliminary data.</text>
</comment>
<protein>
    <submittedName>
        <fullName evidence="1">Uncharacterized protein</fullName>
    </submittedName>
</protein>